<evidence type="ECO:0000313" key="1">
    <source>
        <dbReference type="EMBL" id="TQJ14706.1"/>
    </source>
</evidence>
<gene>
    <name evidence="1" type="ORF">FB459_2206</name>
</gene>
<dbReference type="Gene3D" id="3.40.50.300">
    <property type="entry name" value="P-loop containing nucleotide triphosphate hydrolases"/>
    <property type="match status" value="1"/>
</dbReference>
<dbReference type="AlphaFoldDB" id="A0A542EHK6"/>
<organism evidence="1 2">
    <name type="scientific">Yimella lutea</name>
    <dbReference type="NCBI Taxonomy" id="587872"/>
    <lineage>
        <taxon>Bacteria</taxon>
        <taxon>Bacillati</taxon>
        <taxon>Actinomycetota</taxon>
        <taxon>Actinomycetes</taxon>
        <taxon>Micrococcales</taxon>
        <taxon>Dermacoccaceae</taxon>
        <taxon>Yimella</taxon>
    </lineage>
</organism>
<accession>A0A542EHK6</accession>
<dbReference type="EMBL" id="VFMO01000001">
    <property type="protein sequence ID" value="TQJ14706.1"/>
    <property type="molecule type" value="Genomic_DNA"/>
</dbReference>
<keyword evidence="2" id="KW-1185">Reference proteome</keyword>
<protein>
    <submittedName>
        <fullName evidence="1">AAA domain-containing protein</fullName>
    </submittedName>
</protein>
<dbReference type="Proteomes" id="UP000320806">
    <property type="component" value="Unassembled WGS sequence"/>
</dbReference>
<dbReference type="InterPro" id="IPR027417">
    <property type="entry name" value="P-loop_NTPase"/>
</dbReference>
<dbReference type="SUPFAM" id="SSF52540">
    <property type="entry name" value="P-loop containing nucleoside triphosphate hydrolases"/>
    <property type="match status" value="1"/>
</dbReference>
<name>A0A542EHK6_9MICO</name>
<dbReference type="InterPro" id="IPR050534">
    <property type="entry name" value="Coronavir_polyprotein_1ab"/>
</dbReference>
<evidence type="ECO:0000313" key="2">
    <source>
        <dbReference type="Proteomes" id="UP000320806"/>
    </source>
</evidence>
<dbReference type="PANTHER" id="PTHR43788:SF8">
    <property type="entry name" value="DNA-BINDING PROTEIN SMUBP-2"/>
    <property type="match status" value="1"/>
</dbReference>
<proteinExistence type="predicted"/>
<dbReference type="Pfam" id="PF13604">
    <property type="entry name" value="AAA_30"/>
    <property type="match status" value="1"/>
</dbReference>
<reference evidence="1 2" key="1">
    <citation type="submission" date="2019-06" db="EMBL/GenBank/DDBJ databases">
        <title>Sequencing the genomes of 1000 actinobacteria strains.</title>
        <authorList>
            <person name="Klenk H.-P."/>
        </authorList>
    </citation>
    <scope>NUCLEOTIDE SEQUENCE [LARGE SCALE GENOMIC DNA]</scope>
    <source>
        <strain evidence="1 2">DSM 19828</strain>
    </source>
</reference>
<dbReference type="GO" id="GO:0043139">
    <property type="term" value="F:5'-3' DNA helicase activity"/>
    <property type="evidence" value="ECO:0007669"/>
    <property type="project" value="TreeGrafter"/>
</dbReference>
<dbReference type="PANTHER" id="PTHR43788">
    <property type="entry name" value="DNA2/NAM7 HELICASE FAMILY MEMBER"/>
    <property type="match status" value="1"/>
</dbReference>
<comment type="caution">
    <text evidence="1">The sequence shown here is derived from an EMBL/GenBank/DDBJ whole genome shotgun (WGS) entry which is preliminary data.</text>
</comment>
<dbReference type="RefSeq" id="WP_170221869.1">
    <property type="nucleotide sequence ID" value="NZ_BAABCI010000032.1"/>
</dbReference>
<sequence length="427" mass="45760">MPIGIRDLDLPDVAITHDPETETAQQNPYEPVKLVAGSVTAQVLYQCAAGTRAIVVNSPPGGGKTTLITHLASYLHGRLGLPVMIAVPRRAQAKDLARRLALLIDPKDVDLEMRGVKREDWLPDGTPSVRADKVAPAGYVDSKGRSAMRAPIIVKTLDSLKLTKHGGRLLIVDESYQVTTECGASAAAGFDQIIAVGDPGQIGPVVPVNTYAWGALAPHRSFAARLLEREDVWTASLPSTYRLGQDTTDAIAPLYSFDFTSCRPDAGIEGHDELEELLAHSPQSPTDPMLMDATVRAAKRLIGKTYSAPDGTSRPIEAKDIVVCAATRSQVTALTARMNVAGLGRSTVGTADEIQGGQWPATVAVDPLAGGHVSDHHADTGRLCVMLSRHIAHLTWVHDGGWRGDMPQITARERDLHRRVRSAVVGH</sequence>